<dbReference type="KEGG" id="psoj:PHYSODRAFT_254608"/>
<protein>
    <submittedName>
        <fullName evidence="2">Uncharacterized protein</fullName>
    </submittedName>
</protein>
<evidence type="ECO:0000313" key="3">
    <source>
        <dbReference type="Proteomes" id="UP000002640"/>
    </source>
</evidence>
<dbReference type="AlphaFoldDB" id="G5A462"/>
<name>G5A462_PHYSP</name>
<dbReference type="RefSeq" id="XP_009534369.1">
    <property type="nucleotide sequence ID" value="XM_009536074.1"/>
</dbReference>
<keyword evidence="1" id="KW-0472">Membrane</keyword>
<keyword evidence="3" id="KW-1185">Reference proteome</keyword>
<feature type="transmembrane region" description="Helical" evidence="1">
    <location>
        <begin position="210"/>
        <end position="231"/>
    </location>
</feature>
<dbReference type="Proteomes" id="UP000002640">
    <property type="component" value="Unassembled WGS sequence"/>
</dbReference>
<dbReference type="InParanoid" id="G5A462"/>
<keyword evidence="1" id="KW-0812">Transmembrane</keyword>
<gene>
    <name evidence="2" type="ORF">PHYSODRAFT_254608</name>
</gene>
<reference evidence="2 3" key="1">
    <citation type="journal article" date="2006" name="Science">
        <title>Phytophthora genome sequences uncover evolutionary origins and mechanisms of pathogenesis.</title>
        <authorList>
            <person name="Tyler B.M."/>
            <person name="Tripathy S."/>
            <person name="Zhang X."/>
            <person name="Dehal P."/>
            <person name="Jiang R.H."/>
            <person name="Aerts A."/>
            <person name="Arredondo F.D."/>
            <person name="Baxter L."/>
            <person name="Bensasson D."/>
            <person name="Beynon J.L."/>
            <person name="Chapman J."/>
            <person name="Damasceno C.M."/>
            <person name="Dorrance A.E."/>
            <person name="Dou D."/>
            <person name="Dickerman A.W."/>
            <person name="Dubchak I.L."/>
            <person name="Garbelotto M."/>
            <person name="Gijzen M."/>
            <person name="Gordon S.G."/>
            <person name="Govers F."/>
            <person name="Grunwald N.J."/>
            <person name="Huang W."/>
            <person name="Ivors K.L."/>
            <person name="Jones R.W."/>
            <person name="Kamoun S."/>
            <person name="Krampis K."/>
            <person name="Lamour K.H."/>
            <person name="Lee M.K."/>
            <person name="McDonald W.H."/>
            <person name="Medina M."/>
            <person name="Meijer H.J."/>
            <person name="Nordberg E.K."/>
            <person name="Maclean D.J."/>
            <person name="Ospina-Giraldo M.D."/>
            <person name="Morris P.F."/>
            <person name="Phuntumart V."/>
            <person name="Putnam N.H."/>
            <person name="Rash S."/>
            <person name="Rose J.K."/>
            <person name="Sakihama Y."/>
            <person name="Salamov A.A."/>
            <person name="Savidor A."/>
            <person name="Scheuring C.F."/>
            <person name="Smith B.M."/>
            <person name="Sobral B.W."/>
            <person name="Terry A."/>
            <person name="Torto-Alalibo T.A."/>
            <person name="Win J."/>
            <person name="Xu Z."/>
            <person name="Zhang H."/>
            <person name="Grigoriev I.V."/>
            <person name="Rokhsar D.S."/>
            <person name="Boore J.L."/>
        </authorList>
    </citation>
    <scope>NUCLEOTIDE SEQUENCE [LARGE SCALE GENOMIC DNA]</scope>
    <source>
        <strain evidence="2 3">P6497</strain>
    </source>
</reference>
<dbReference type="GeneID" id="20638520"/>
<keyword evidence="1" id="KW-1133">Transmembrane helix</keyword>
<sequence>MPQVTPRDGRLSQKALSSVGRTLRPPEGSPFSRFSRLAHQLAVVAVSILYVEISLNSFSTAMIILHGSVSHNLPVDTHTSSLINGYAGTTTIQQSPLVQQVIGLYYLTRRKSNHSDVLLLSTSLSVQDYEVEKQFQKGPGMVVSVAAINDMQATTVSHDIAVAYNYPDPTARSNIEIAHLELPSSPAAELGTWIWHSRAVLHDSWAWTHAIHGIFALSVIFNLSVLAFVMYRRMRMGHFWVGDAFSTISNMLLYRGLLVMVCNHMNGYWTITKMCISVGDSVTGLHAIYYRPELVHADLLAIFLNVASVLSYLARERVDPLLVFATFELGCVADATNGLLSVSPGLAGLLPLIVMKLTRVRFTNIFVYEIVEKNSVKETASSAAASARSR</sequence>
<organism evidence="2 3">
    <name type="scientific">Phytophthora sojae (strain P6497)</name>
    <name type="common">Soybean stem and root rot agent</name>
    <name type="synonym">Phytophthora megasperma f. sp. glycines</name>
    <dbReference type="NCBI Taxonomy" id="1094619"/>
    <lineage>
        <taxon>Eukaryota</taxon>
        <taxon>Sar</taxon>
        <taxon>Stramenopiles</taxon>
        <taxon>Oomycota</taxon>
        <taxon>Peronosporomycetes</taxon>
        <taxon>Peronosporales</taxon>
        <taxon>Peronosporaceae</taxon>
        <taxon>Phytophthora</taxon>
    </lineage>
</organism>
<dbReference type="EMBL" id="JH159159">
    <property type="protein sequence ID" value="EGZ09508.1"/>
    <property type="molecule type" value="Genomic_DNA"/>
</dbReference>
<proteinExistence type="predicted"/>
<accession>G5A462</accession>
<feature type="transmembrane region" description="Helical" evidence="1">
    <location>
        <begin position="41"/>
        <end position="65"/>
    </location>
</feature>
<evidence type="ECO:0000313" key="2">
    <source>
        <dbReference type="EMBL" id="EGZ09508.1"/>
    </source>
</evidence>
<evidence type="ECO:0000256" key="1">
    <source>
        <dbReference type="SAM" id="Phobius"/>
    </source>
</evidence>